<dbReference type="EMBL" id="CP144373">
    <property type="protein sequence ID" value="XCH47124.1"/>
    <property type="molecule type" value="Genomic_DNA"/>
</dbReference>
<organism evidence="1">
    <name type="scientific">Thermodesulfovibrio autotrophicus</name>
    <dbReference type="NCBI Taxonomy" id="3118333"/>
    <lineage>
        <taxon>Bacteria</taxon>
        <taxon>Pseudomonadati</taxon>
        <taxon>Nitrospirota</taxon>
        <taxon>Thermodesulfovibrionia</taxon>
        <taxon>Thermodesulfovibrionales</taxon>
        <taxon>Thermodesulfovibrionaceae</taxon>
        <taxon>Thermodesulfovibrio</taxon>
    </lineage>
</organism>
<reference evidence="1" key="1">
    <citation type="submission" date="2024-01" db="EMBL/GenBank/DDBJ databases">
        <title>The first autotrophic representatives of the genus Thermodesulfovibrio.</title>
        <authorList>
            <person name="Maltseva A.I."/>
            <person name="Elcheninov A.G."/>
            <person name="Kublanov I.V."/>
            <person name="Lebedinsky A.V."/>
            <person name="Frolov E.N."/>
        </authorList>
    </citation>
    <scope>NUCLEOTIDE SEQUENCE</scope>
    <source>
        <strain evidence="1">3907-1M</strain>
    </source>
</reference>
<dbReference type="RefSeq" id="WP_353684651.1">
    <property type="nucleotide sequence ID" value="NZ_CP144373.1"/>
</dbReference>
<dbReference type="KEGG" id="taut:V4D30_02325"/>
<evidence type="ECO:0000313" key="1">
    <source>
        <dbReference type="EMBL" id="XCH47124.1"/>
    </source>
</evidence>
<accession>A0AAU8GWZ7</accession>
<name>A0AAU8GWZ7_9BACT</name>
<gene>
    <name evidence="1" type="ORF">V4D30_02325</name>
</gene>
<protein>
    <submittedName>
        <fullName evidence="1">Uncharacterized protein</fullName>
    </submittedName>
</protein>
<sequence length="95" mass="11147">MVNILRSIAKNLLAFLDYPAESLNAGLEYMRMEYGGYFAGFKMLEINLFIQMINLHDKWLDKLVPHLVANSYRLRQLFALKYLDENAKFVELKIS</sequence>
<proteinExistence type="predicted"/>
<dbReference type="AlphaFoldDB" id="A0AAU8GWZ7"/>